<dbReference type="EMBL" id="IACJ01015071">
    <property type="protein sequence ID" value="LAA37799.1"/>
    <property type="molecule type" value="Transcribed_RNA"/>
</dbReference>
<dbReference type="AlphaFoldDB" id="A0A2D4ERB6"/>
<reference evidence="1" key="1">
    <citation type="submission" date="2017-07" db="EMBL/GenBank/DDBJ databases">
        <authorList>
            <person name="Mikheyev A."/>
            <person name="Grau M."/>
        </authorList>
    </citation>
    <scope>NUCLEOTIDE SEQUENCE</scope>
    <source>
        <tissue evidence="1">Venom_gland</tissue>
    </source>
</reference>
<organism evidence="1">
    <name type="scientific">Micrurus corallinus</name>
    <name type="common">Brazilian coral snake</name>
    <dbReference type="NCBI Taxonomy" id="54390"/>
    <lineage>
        <taxon>Eukaryota</taxon>
        <taxon>Metazoa</taxon>
        <taxon>Chordata</taxon>
        <taxon>Craniata</taxon>
        <taxon>Vertebrata</taxon>
        <taxon>Euteleostomi</taxon>
        <taxon>Lepidosauria</taxon>
        <taxon>Squamata</taxon>
        <taxon>Bifurcata</taxon>
        <taxon>Unidentata</taxon>
        <taxon>Episquamata</taxon>
        <taxon>Toxicofera</taxon>
        <taxon>Serpentes</taxon>
        <taxon>Colubroidea</taxon>
        <taxon>Elapidae</taxon>
        <taxon>Elapinae</taxon>
        <taxon>Micrurus</taxon>
    </lineage>
</organism>
<evidence type="ECO:0000313" key="1">
    <source>
        <dbReference type="EMBL" id="LAA37799.1"/>
    </source>
</evidence>
<reference evidence="1" key="2">
    <citation type="submission" date="2017-11" db="EMBL/GenBank/DDBJ databases">
        <title>Coralsnake Venomics: Analyses of Venom Gland Transcriptomes and Proteomes of Six Brazilian Taxa.</title>
        <authorList>
            <person name="Aird S.D."/>
            <person name="Jorge da Silva N."/>
            <person name="Qiu L."/>
            <person name="Villar-Briones A."/>
            <person name="Aparecida-Saddi V."/>
            <person name="Campos-Telles M.P."/>
            <person name="Grau M."/>
            <person name="Mikheyev A.S."/>
        </authorList>
    </citation>
    <scope>NUCLEOTIDE SEQUENCE</scope>
    <source>
        <tissue evidence="1">Venom_gland</tissue>
    </source>
</reference>
<protein>
    <submittedName>
        <fullName evidence="1">Uncharacterized protein</fullName>
    </submittedName>
</protein>
<proteinExistence type="predicted"/>
<accession>A0A2D4ERB6</accession>
<name>A0A2D4ERB6_MICCO</name>
<sequence length="162" mass="17647">MLHPFFQLHRKKHAASGGLLQRKLSTSSLALLLQCATATTLQAPAMKAHSLTAVALCSDLLEQVPPVQQAQWGGAAGPAPRIRLQWRIGKVEQAKPVINIFCYRKPPATTSFFQCGCTTQQLQAFMTRVTWAGGNPATTMAPSWFAFPSSQPREKGKVMAVE</sequence>